<organism evidence="1 2">
    <name type="scientific">Melastoma candidum</name>
    <dbReference type="NCBI Taxonomy" id="119954"/>
    <lineage>
        <taxon>Eukaryota</taxon>
        <taxon>Viridiplantae</taxon>
        <taxon>Streptophyta</taxon>
        <taxon>Embryophyta</taxon>
        <taxon>Tracheophyta</taxon>
        <taxon>Spermatophyta</taxon>
        <taxon>Magnoliopsida</taxon>
        <taxon>eudicotyledons</taxon>
        <taxon>Gunneridae</taxon>
        <taxon>Pentapetalae</taxon>
        <taxon>rosids</taxon>
        <taxon>malvids</taxon>
        <taxon>Myrtales</taxon>
        <taxon>Melastomataceae</taxon>
        <taxon>Melastomatoideae</taxon>
        <taxon>Melastomateae</taxon>
        <taxon>Melastoma</taxon>
    </lineage>
</organism>
<sequence length="131" mass="13885">MAAEESSPTLNVHLDEPVSPKAIVASPRLYLPDESNRPSNVVSPGSSPQPSDVSNKDLPQNSSNPPADQGRLQSDQGHEGENILGSPIAKNLEAPVEFLFPPRSGQVEESDKEGSASINSTAKKSEISLEE</sequence>
<name>A0ACB9N3Y9_9MYRT</name>
<accession>A0ACB9N3Y9</accession>
<dbReference type="Proteomes" id="UP001057402">
    <property type="component" value="Chromosome 8"/>
</dbReference>
<comment type="caution">
    <text evidence="1">The sequence shown here is derived from an EMBL/GenBank/DDBJ whole genome shotgun (WGS) entry which is preliminary data.</text>
</comment>
<evidence type="ECO:0000313" key="1">
    <source>
        <dbReference type="EMBL" id="KAI4330334.1"/>
    </source>
</evidence>
<proteinExistence type="predicted"/>
<reference evidence="2" key="1">
    <citation type="journal article" date="2023" name="Front. Plant Sci.">
        <title>Chromosomal-level genome assembly of Melastoma candidum provides insights into trichome evolution.</title>
        <authorList>
            <person name="Zhong Y."/>
            <person name="Wu W."/>
            <person name="Sun C."/>
            <person name="Zou P."/>
            <person name="Liu Y."/>
            <person name="Dai S."/>
            <person name="Zhou R."/>
        </authorList>
    </citation>
    <scope>NUCLEOTIDE SEQUENCE [LARGE SCALE GENOMIC DNA]</scope>
</reference>
<dbReference type="EMBL" id="CM042887">
    <property type="protein sequence ID" value="KAI4330334.1"/>
    <property type="molecule type" value="Genomic_DNA"/>
</dbReference>
<evidence type="ECO:0000313" key="2">
    <source>
        <dbReference type="Proteomes" id="UP001057402"/>
    </source>
</evidence>
<keyword evidence="2" id="KW-1185">Reference proteome</keyword>
<gene>
    <name evidence="1" type="ORF">MLD38_028631</name>
</gene>
<protein>
    <submittedName>
        <fullName evidence="1">Uncharacterized protein</fullName>
    </submittedName>
</protein>